<sequence>MTKLGAHLIERIKARGPLNMAEYMDACLLHPTLGYYTTRPVFGAQGDFTTAPEISQMFGEMIGLSLAQAWLDSGAPAAFVLAELGPGRGTLMADILRATNAVPGFTAAAQVHLVEASPRLRDEQAETVPRAMWHDSIDELPELPLFLIANEFFDALPLRQFTRTEDSWSERMVGLSGGALSISAAAPAAYAPLETRLGDTDPGDIVELCPALPGIITEIGRRIDAHGGAALIIDYGHDGHGFGDSLQAVKAHKYAKIFKNLGKQDITAHVNFTSLKEAGKAQNLMASPVVTQAHFLGDLAIGLRAQMLIRKNPEQEMQIAQALNRLIGEDEMGTLFKVLCLHNCEFTPVGFGVE</sequence>
<dbReference type="InterPro" id="IPR038375">
    <property type="entry name" value="NDUFAF7_sf"/>
</dbReference>
<name>A0A2A4YYJ6_9PROT</name>
<protein>
    <submittedName>
        <fullName evidence="3">Methyltransferase</fullName>
    </submittedName>
</protein>
<dbReference type="InterPro" id="IPR029063">
    <property type="entry name" value="SAM-dependent_MTases_sf"/>
</dbReference>
<dbReference type="Gene3D" id="3.40.50.12710">
    <property type="match status" value="1"/>
</dbReference>
<dbReference type="GO" id="GO:0035243">
    <property type="term" value="F:protein-arginine omega-N symmetric methyltransferase activity"/>
    <property type="evidence" value="ECO:0007669"/>
    <property type="project" value="TreeGrafter"/>
</dbReference>
<accession>A0A2A4YYJ6</accession>
<dbReference type="InterPro" id="IPR003788">
    <property type="entry name" value="NDUFAF7"/>
</dbReference>
<keyword evidence="2 3" id="KW-0808">Transferase</keyword>
<dbReference type="PANTHER" id="PTHR12049">
    <property type="entry name" value="PROTEIN ARGININE METHYLTRANSFERASE NDUFAF7, MITOCHONDRIAL"/>
    <property type="match status" value="1"/>
</dbReference>
<gene>
    <name evidence="3" type="ORF">COB13_11360</name>
</gene>
<dbReference type="AlphaFoldDB" id="A0A2A4YYJ6"/>
<dbReference type="EMBL" id="NVUS01000014">
    <property type="protein sequence ID" value="PCI99836.1"/>
    <property type="molecule type" value="Genomic_DNA"/>
</dbReference>
<dbReference type="GO" id="GO:0032259">
    <property type="term" value="P:methylation"/>
    <property type="evidence" value="ECO:0007669"/>
    <property type="project" value="UniProtKB-KW"/>
</dbReference>
<reference key="1">
    <citation type="submission" date="2017-08" db="EMBL/GenBank/DDBJ databases">
        <title>A dynamic microbial community with high functional redundancy inhabits the cold, oxic subseafloor aquifer.</title>
        <authorList>
            <person name="Tully B.J."/>
            <person name="Wheat C.G."/>
            <person name="Glazer B.T."/>
            <person name="Huber J.A."/>
        </authorList>
    </citation>
    <scope>NUCLEOTIDE SEQUENCE [LARGE SCALE GENOMIC DNA]</scope>
</reference>
<dbReference type="PANTHER" id="PTHR12049:SF7">
    <property type="entry name" value="PROTEIN ARGININE METHYLTRANSFERASE NDUFAF7, MITOCHONDRIAL"/>
    <property type="match status" value="1"/>
</dbReference>
<dbReference type="Pfam" id="PF02636">
    <property type="entry name" value="Methyltransf_28"/>
    <property type="match status" value="1"/>
</dbReference>
<dbReference type="SUPFAM" id="SSF53335">
    <property type="entry name" value="S-adenosyl-L-methionine-dependent methyltransferases"/>
    <property type="match status" value="1"/>
</dbReference>
<evidence type="ECO:0000256" key="1">
    <source>
        <dbReference type="ARBA" id="ARBA00022603"/>
    </source>
</evidence>
<comment type="caution">
    <text evidence="3">The sequence shown here is derived from an EMBL/GenBank/DDBJ whole genome shotgun (WGS) entry which is preliminary data.</text>
</comment>
<organism evidence="3">
    <name type="scientific">OCS116 cluster bacterium</name>
    <dbReference type="NCBI Taxonomy" id="2030921"/>
    <lineage>
        <taxon>Bacteria</taxon>
        <taxon>Pseudomonadati</taxon>
        <taxon>Pseudomonadota</taxon>
        <taxon>Alphaproteobacteria</taxon>
        <taxon>OCS116 cluster</taxon>
    </lineage>
</organism>
<evidence type="ECO:0000313" key="3">
    <source>
        <dbReference type="EMBL" id="PCI99836.1"/>
    </source>
</evidence>
<keyword evidence="1 3" id="KW-0489">Methyltransferase</keyword>
<proteinExistence type="predicted"/>
<reference evidence="3" key="2">
    <citation type="journal article" date="2018" name="ISME J.">
        <title>A dynamic microbial community with high functional redundancy inhabits the cold, oxic subseafloor aquifer.</title>
        <authorList>
            <person name="Tully B.J."/>
            <person name="Wheat C.G."/>
            <person name="Glazer B.T."/>
            <person name="Huber J.A."/>
        </authorList>
    </citation>
    <scope>NUCLEOTIDE SEQUENCE</scope>
    <source>
        <strain evidence="3">NORP83</strain>
    </source>
</reference>
<evidence type="ECO:0000256" key="2">
    <source>
        <dbReference type="ARBA" id="ARBA00022679"/>
    </source>
</evidence>